<sequence length="276" mass="29402">MSNRIDRSAYMAILLLIELAVAETHSNVDGVDTLCLEIDFVERVAADFEQRIQDAENKLSTLETEVKTFELAAACATADEDVLRFHALSAAAKKRATAARHDLDKKKNQLQESANVLRSRAAQLKAFAAMWPGKPSYSGATFESDTYSSATKGTAHRCCSISVATEQTTENTCAAELGTAPKSGAAAAEIDTLTYVKALADNKFKPPTIKVGIAAEGNVGSNLAGKTTDNQACADTNAGSKANLKAATDGVGIATYTPINNKPGPEKQFLKKKRRQ</sequence>
<evidence type="ECO:0000313" key="4">
    <source>
        <dbReference type="EMBL" id="APD73753.1"/>
    </source>
</evidence>
<organism evidence="4">
    <name type="scientific">Trypanosoma brucei</name>
    <dbReference type="NCBI Taxonomy" id="5691"/>
    <lineage>
        <taxon>Eukaryota</taxon>
        <taxon>Discoba</taxon>
        <taxon>Euglenozoa</taxon>
        <taxon>Kinetoplastea</taxon>
        <taxon>Metakinetoplastina</taxon>
        <taxon>Trypanosomatida</taxon>
        <taxon>Trypanosomatidae</taxon>
        <taxon>Trypanosoma</taxon>
    </lineage>
</organism>
<feature type="region of interest" description="Disordered" evidence="2">
    <location>
        <begin position="257"/>
        <end position="276"/>
    </location>
</feature>
<feature type="coiled-coil region" evidence="1">
    <location>
        <begin position="38"/>
        <end position="120"/>
    </location>
</feature>
<keyword evidence="3" id="KW-0732">Signal</keyword>
<feature type="chain" id="PRO_5009615398" evidence="3">
    <location>
        <begin position="23"/>
        <end position="276"/>
    </location>
</feature>
<protein>
    <submittedName>
        <fullName evidence="4">Variant surface glycoprotein 1125.1569</fullName>
    </submittedName>
</protein>
<keyword evidence="1" id="KW-0175">Coiled coil</keyword>
<dbReference type="AlphaFoldDB" id="A0A1J0R7A0"/>
<dbReference type="EMBL" id="KX699797">
    <property type="protein sequence ID" value="APD73753.1"/>
    <property type="molecule type" value="Genomic_DNA"/>
</dbReference>
<proteinExistence type="predicted"/>
<evidence type="ECO:0000256" key="1">
    <source>
        <dbReference type="SAM" id="Coils"/>
    </source>
</evidence>
<evidence type="ECO:0000256" key="3">
    <source>
        <dbReference type="SAM" id="SignalP"/>
    </source>
</evidence>
<accession>A0A1J0R7A0</accession>
<feature type="signal peptide" evidence="3">
    <location>
        <begin position="1"/>
        <end position="22"/>
    </location>
</feature>
<evidence type="ECO:0000256" key="2">
    <source>
        <dbReference type="SAM" id="MobiDB-lite"/>
    </source>
</evidence>
<reference evidence="4" key="1">
    <citation type="submission" date="2016-08" db="EMBL/GenBank/DDBJ databases">
        <title>VSG repertoire of Trypanosoma brucei EATRO 1125.</title>
        <authorList>
            <person name="Cross G.A."/>
        </authorList>
    </citation>
    <scope>NUCLEOTIDE SEQUENCE</scope>
    <source>
        <strain evidence="4">EATRO 1125</strain>
    </source>
</reference>
<dbReference type="VEuPathDB" id="TriTrypDB:Tb11.v5.0128"/>
<name>A0A1J0R7A0_9TRYP</name>
<dbReference type="VEuPathDB" id="TriTrypDB:Tb1125.Tb11.v5.0128"/>